<dbReference type="Gene3D" id="3.30.70.100">
    <property type="match status" value="1"/>
</dbReference>
<evidence type="ECO:0000256" key="6">
    <source>
        <dbReference type="RuleBase" id="RU000553"/>
    </source>
</evidence>
<dbReference type="RefSeq" id="WP_101896402.1">
    <property type="nucleotide sequence ID" value="NZ_CP022684.1"/>
</dbReference>
<dbReference type="PRINTS" id="PR00112">
    <property type="entry name" value="ACYLPHPHTASE"/>
</dbReference>
<dbReference type="OrthoDB" id="5295388at2"/>
<comment type="similarity">
    <text evidence="1 7">Belongs to the acylphosphatase family.</text>
</comment>
<evidence type="ECO:0000256" key="3">
    <source>
        <dbReference type="ARBA" id="ARBA00015991"/>
    </source>
</evidence>
<gene>
    <name evidence="9" type="ORF">Kalk_19175</name>
</gene>
<dbReference type="InterPro" id="IPR020456">
    <property type="entry name" value="Acylphosphatase"/>
</dbReference>
<keyword evidence="5 6" id="KW-0378">Hydrolase</keyword>
<feature type="active site" evidence="5">
    <location>
        <position position="39"/>
    </location>
</feature>
<evidence type="ECO:0000256" key="5">
    <source>
        <dbReference type="PROSITE-ProRule" id="PRU00520"/>
    </source>
</evidence>
<evidence type="ECO:0000259" key="8">
    <source>
        <dbReference type="PROSITE" id="PS51160"/>
    </source>
</evidence>
<feature type="domain" description="Acylphosphatase-like" evidence="8">
    <location>
        <begin position="6"/>
        <end position="93"/>
    </location>
</feature>
<evidence type="ECO:0000256" key="1">
    <source>
        <dbReference type="ARBA" id="ARBA00005614"/>
    </source>
</evidence>
<dbReference type="InterPro" id="IPR036046">
    <property type="entry name" value="Acylphosphatase-like_dom_sf"/>
</dbReference>
<evidence type="ECO:0000256" key="7">
    <source>
        <dbReference type="RuleBase" id="RU004168"/>
    </source>
</evidence>
<dbReference type="EC" id="3.6.1.7" evidence="2 5"/>
<evidence type="ECO:0000256" key="2">
    <source>
        <dbReference type="ARBA" id="ARBA00012150"/>
    </source>
</evidence>
<feature type="active site" evidence="5">
    <location>
        <position position="21"/>
    </location>
</feature>
<dbReference type="EMBL" id="CP022684">
    <property type="protein sequence ID" value="AUM15031.1"/>
    <property type="molecule type" value="Genomic_DNA"/>
</dbReference>
<evidence type="ECO:0000313" key="10">
    <source>
        <dbReference type="Proteomes" id="UP000235116"/>
    </source>
</evidence>
<proteinExistence type="inferred from homology"/>
<dbReference type="Pfam" id="PF00708">
    <property type="entry name" value="Acylphosphatase"/>
    <property type="match status" value="1"/>
</dbReference>
<organism evidence="9 10">
    <name type="scientific">Ketobacter alkanivorans</name>
    <dbReference type="NCBI Taxonomy" id="1917421"/>
    <lineage>
        <taxon>Bacteria</taxon>
        <taxon>Pseudomonadati</taxon>
        <taxon>Pseudomonadota</taxon>
        <taxon>Gammaproteobacteria</taxon>
        <taxon>Pseudomonadales</taxon>
        <taxon>Ketobacteraceae</taxon>
        <taxon>Ketobacter</taxon>
    </lineage>
</organism>
<dbReference type="InterPro" id="IPR017968">
    <property type="entry name" value="Acylphosphatase_CS"/>
</dbReference>
<accession>A0A2K9LSC6</accession>
<dbReference type="PROSITE" id="PS00150">
    <property type="entry name" value="ACYLPHOSPHATASE_1"/>
    <property type="match status" value="1"/>
</dbReference>
<sequence>MSESKRVNMIVEGTVQGVYFRASTREKALTLGLTGWVRNLRDGRVEFEAQGPAHAVEELVTWAKKGPEHAQVTQAKRIEIATLPGEQTFQITR</sequence>
<name>A0A2K9LSC6_9GAMM</name>
<dbReference type="PANTHER" id="PTHR47268:SF4">
    <property type="entry name" value="ACYLPHOSPHATASE"/>
    <property type="match status" value="1"/>
</dbReference>
<comment type="catalytic activity">
    <reaction evidence="4 5 6">
        <text>an acyl phosphate + H2O = a carboxylate + phosphate + H(+)</text>
        <dbReference type="Rhea" id="RHEA:14965"/>
        <dbReference type="ChEBI" id="CHEBI:15377"/>
        <dbReference type="ChEBI" id="CHEBI:15378"/>
        <dbReference type="ChEBI" id="CHEBI:29067"/>
        <dbReference type="ChEBI" id="CHEBI:43474"/>
        <dbReference type="ChEBI" id="CHEBI:59918"/>
        <dbReference type="EC" id="3.6.1.7"/>
    </reaction>
</comment>
<evidence type="ECO:0000256" key="4">
    <source>
        <dbReference type="ARBA" id="ARBA00047645"/>
    </source>
</evidence>
<dbReference type="InterPro" id="IPR001792">
    <property type="entry name" value="Acylphosphatase-like_dom"/>
</dbReference>
<dbReference type="PANTHER" id="PTHR47268">
    <property type="entry name" value="ACYLPHOSPHATASE"/>
    <property type="match status" value="1"/>
</dbReference>
<dbReference type="Proteomes" id="UP000235116">
    <property type="component" value="Chromosome"/>
</dbReference>
<dbReference type="KEGG" id="kak:Kalk_19175"/>
<reference evidence="10" key="1">
    <citation type="submission" date="2017-08" db="EMBL/GenBank/DDBJ databases">
        <title>Direct submision.</title>
        <authorList>
            <person name="Kim S.-J."/>
            <person name="Rhee S.-K."/>
        </authorList>
    </citation>
    <scope>NUCLEOTIDE SEQUENCE [LARGE SCALE GENOMIC DNA]</scope>
    <source>
        <strain evidence="10">GI5</strain>
    </source>
</reference>
<protein>
    <recommendedName>
        <fullName evidence="3 5">Acylphosphatase</fullName>
        <ecNumber evidence="2 5">3.6.1.7</ecNumber>
    </recommendedName>
</protein>
<dbReference type="PROSITE" id="PS51160">
    <property type="entry name" value="ACYLPHOSPHATASE_3"/>
    <property type="match status" value="1"/>
</dbReference>
<dbReference type="GO" id="GO:0003998">
    <property type="term" value="F:acylphosphatase activity"/>
    <property type="evidence" value="ECO:0007669"/>
    <property type="project" value="UniProtKB-EC"/>
</dbReference>
<keyword evidence="10" id="KW-1185">Reference proteome</keyword>
<evidence type="ECO:0000313" key="9">
    <source>
        <dbReference type="EMBL" id="AUM15031.1"/>
    </source>
</evidence>
<dbReference type="AlphaFoldDB" id="A0A2K9LSC6"/>
<dbReference type="PROSITE" id="PS00151">
    <property type="entry name" value="ACYLPHOSPHATASE_2"/>
    <property type="match status" value="1"/>
</dbReference>
<dbReference type="SUPFAM" id="SSF54975">
    <property type="entry name" value="Acylphosphatase/BLUF domain-like"/>
    <property type="match status" value="1"/>
</dbReference>